<dbReference type="InterPro" id="IPR023057">
    <property type="entry name" value="GlnE"/>
</dbReference>
<keyword evidence="4" id="KW-0067">ATP-binding</keyword>
<protein>
    <submittedName>
        <fullName evidence="10">Glutamate-ammonia-ligase adenylyltransferase</fullName>
    </submittedName>
</protein>
<dbReference type="PANTHER" id="PTHR30621">
    <property type="entry name" value="GLUTAMINE SYNTHETASE ADENYLYLTRANSFERASE"/>
    <property type="match status" value="1"/>
</dbReference>
<keyword evidence="7" id="KW-0175">Coiled coil</keyword>
<dbReference type="InterPro" id="IPR043519">
    <property type="entry name" value="NT_sf"/>
</dbReference>
<reference evidence="11" key="1">
    <citation type="submission" date="2016-10" db="EMBL/GenBank/DDBJ databases">
        <authorList>
            <person name="Varghese N."/>
            <person name="Submissions S."/>
        </authorList>
    </citation>
    <scope>NUCLEOTIDE SEQUENCE [LARGE SCALE GENOMIC DNA]</scope>
    <source>
        <strain evidence="11">DSM 8987</strain>
    </source>
</reference>
<dbReference type="OrthoDB" id="9759366at2"/>
<dbReference type="GO" id="GO:0000820">
    <property type="term" value="P:regulation of glutamine family amino acid metabolic process"/>
    <property type="evidence" value="ECO:0007669"/>
    <property type="project" value="TreeGrafter"/>
</dbReference>
<keyword evidence="10" id="KW-0436">Ligase</keyword>
<keyword evidence="3" id="KW-0547">Nucleotide-binding</keyword>
<dbReference type="SUPFAM" id="SSF81593">
    <property type="entry name" value="Nucleotidyltransferase substrate binding subunit/domain"/>
    <property type="match status" value="2"/>
</dbReference>
<keyword evidence="5" id="KW-0460">Magnesium</keyword>
<evidence type="ECO:0000256" key="1">
    <source>
        <dbReference type="ARBA" id="ARBA00022679"/>
    </source>
</evidence>
<dbReference type="GO" id="GO:0005524">
    <property type="term" value="F:ATP binding"/>
    <property type="evidence" value="ECO:0007669"/>
    <property type="project" value="UniProtKB-KW"/>
</dbReference>
<feature type="domain" description="Glutamate-ammonia ligase adenylyltransferase repeated" evidence="8">
    <location>
        <begin position="628"/>
        <end position="884"/>
    </location>
</feature>
<dbReference type="FunFam" id="1.20.120.330:FF:000005">
    <property type="entry name" value="Bifunctional glutamine synthetase adenylyltransferase/adenylyl-removing enzyme"/>
    <property type="match status" value="1"/>
</dbReference>
<proteinExistence type="inferred from homology"/>
<keyword evidence="6" id="KW-0511">Multifunctional enzyme</keyword>
<dbReference type="GO" id="GO:0008882">
    <property type="term" value="F:[glutamate-ammonia-ligase] adenylyltransferase activity"/>
    <property type="evidence" value="ECO:0007669"/>
    <property type="project" value="InterPro"/>
</dbReference>
<dbReference type="Pfam" id="PF08335">
    <property type="entry name" value="GlnD_UR_UTase"/>
    <property type="match status" value="2"/>
</dbReference>
<dbReference type="PANTHER" id="PTHR30621:SF0">
    <property type="entry name" value="BIFUNCTIONAL GLUTAMINE SYNTHETASE ADENYLYLTRANSFERASE_ADENYLYL-REMOVING ENZYME"/>
    <property type="match status" value="1"/>
</dbReference>
<feature type="domain" description="PII-uridylyltransferase/Glutamine-synthetase adenylyltransferase" evidence="9">
    <location>
        <begin position="909"/>
        <end position="1050"/>
    </location>
</feature>
<feature type="domain" description="Glutamate-ammonia ligase adenylyltransferase repeated" evidence="8">
    <location>
        <begin position="98"/>
        <end position="351"/>
    </location>
</feature>
<dbReference type="EMBL" id="FNAQ01000001">
    <property type="protein sequence ID" value="SDD79838.1"/>
    <property type="molecule type" value="Genomic_DNA"/>
</dbReference>
<dbReference type="InterPro" id="IPR013546">
    <property type="entry name" value="PII_UdlTrfase/GS_AdlTrfase"/>
</dbReference>
<dbReference type="InterPro" id="IPR005190">
    <property type="entry name" value="GlnE_rpt_dom"/>
</dbReference>
<keyword evidence="2 10" id="KW-0548">Nucleotidyltransferase</keyword>
<dbReference type="CDD" id="cd05401">
    <property type="entry name" value="NT_GlnE_GlnD_like"/>
    <property type="match status" value="2"/>
</dbReference>
<dbReference type="Gene3D" id="1.20.120.330">
    <property type="entry name" value="Nucleotidyltransferases domain 2"/>
    <property type="match status" value="2"/>
</dbReference>
<gene>
    <name evidence="10" type="ORF">SAMN05661003_101336</name>
</gene>
<dbReference type="STRING" id="57664.SAMN05661003_101336"/>
<feature type="domain" description="PII-uridylyltransferase/Glutamine-synthetase adenylyltransferase" evidence="9">
    <location>
        <begin position="372"/>
        <end position="511"/>
    </location>
</feature>
<feature type="coiled-coil region" evidence="7">
    <location>
        <begin position="662"/>
        <end position="696"/>
    </location>
</feature>
<keyword evidence="11" id="KW-1185">Reference proteome</keyword>
<dbReference type="NCBIfam" id="NF008292">
    <property type="entry name" value="PRK11072.1"/>
    <property type="match status" value="1"/>
</dbReference>
<evidence type="ECO:0000313" key="11">
    <source>
        <dbReference type="Proteomes" id="UP000243205"/>
    </source>
</evidence>
<dbReference type="SUPFAM" id="SSF81301">
    <property type="entry name" value="Nucleotidyltransferase"/>
    <property type="match status" value="2"/>
</dbReference>
<keyword evidence="1 10" id="KW-0808">Transferase</keyword>
<name>A0A1G6XNU8_9BACT</name>
<dbReference type="Gene3D" id="1.20.120.1510">
    <property type="match status" value="1"/>
</dbReference>
<evidence type="ECO:0000259" key="9">
    <source>
        <dbReference type="Pfam" id="PF08335"/>
    </source>
</evidence>
<evidence type="ECO:0000256" key="4">
    <source>
        <dbReference type="ARBA" id="ARBA00022840"/>
    </source>
</evidence>
<evidence type="ECO:0000256" key="7">
    <source>
        <dbReference type="SAM" id="Coils"/>
    </source>
</evidence>
<dbReference type="AlphaFoldDB" id="A0A1G6XNU8"/>
<sequence>MSEQLLAQLLTLPPAEQLAAWEALACAWGFADARKSAINLADLAEKLPDPVLLAAVARQALGSADPDMALNHLERCSQQQNAALLRQCLQQEHPRAVLLTLLGASSFLTGTLCRFPALFGELFVEGEIDQAKDSTLMRTQIEQRLDSACDLAGLQRVLRQYKQREILRIAARDLSGLASLQEVTAELSNLAAASLQVACSQCERLLQLEYGVPQVAAGEPLEPAFTVLAMGKFGGWELNFSSDIDLIYFYATAQGRTSGIDGRGDSRIELHSYYVKLAERVTHALAQVTEDGFVFRVDLNLRPEGRSGELACSLAAAESYYESWGQNWERCALMKARPVAGDIALGQRLLKSLEPFIYRRYLDYGMVEDLRQMKLKIDNSLTREKESENNLKLGRGGIREIEFFVQALQLIYAGKNPHVRERSSLKALECLLQEGFLSPADAATLHDAYVFLRTVEHRIQVLQQQQTHNLPNRPQERAHLARRCGFDSCTDFEQRLEHHRQAVMQLYRGLFFAGEEQPEQEFSPEVRLLLDPEADADLLKDVLEANGFRQVDAAWETLARLRDGKMGPPMTRRARRAYEQILPLLVQELLASPQPDLALRHLENFLLGLRAPATFYGLLAEHPKTVALLISLFATSTFLSRFFTLHPDLIDCLVSSSHAQTYKSIEEQRAELSQRLAAYEDNYEMQLDVLRRFRNEEFLRIAFNDLQDSAALASSTQQLSTLAQVCLEQAVRLAQDEMLPRFGLPGSLTTQGVWQQAEFAVLGLGKLGGMELNYHSDLDIIFIYDGPGQTRPAAQTDPARFRALSNQEYFSRLGQRIISVLTLVTREGRVYEIDTRLRPSGNQGPLVTSLPAYEDYHQHQAQLWERQALTKARVVVASAAMRRRIDAVNARMTWEKPLPVELAQEICRLRDRMEKEIAREDSGRFNIKTGRGGLVDVEFITQYLQLLHGQAHPSVRSPNTLEALEALRQAGVLAGCAADSLMQGYRFLRRLENKLRLLHDQSISEISPEPLQLRKLARLLGYEGTLGPPEEQFLEAYRTTTEGLRSLFERYLCPAATEEGELQC</sequence>
<dbReference type="Proteomes" id="UP000243205">
    <property type="component" value="Unassembled WGS sequence"/>
</dbReference>
<dbReference type="GO" id="GO:0016874">
    <property type="term" value="F:ligase activity"/>
    <property type="evidence" value="ECO:0007669"/>
    <property type="project" value="UniProtKB-KW"/>
</dbReference>
<organism evidence="10 11">
    <name type="scientific">Desulfuromonas thiophila</name>
    <dbReference type="NCBI Taxonomy" id="57664"/>
    <lineage>
        <taxon>Bacteria</taxon>
        <taxon>Pseudomonadati</taxon>
        <taxon>Thermodesulfobacteriota</taxon>
        <taxon>Desulfuromonadia</taxon>
        <taxon>Desulfuromonadales</taxon>
        <taxon>Desulfuromonadaceae</taxon>
        <taxon>Desulfuromonas</taxon>
    </lineage>
</organism>
<dbReference type="GO" id="GO:0005829">
    <property type="term" value="C:cytosol"/>
    <property type="evidence" value="ECO:0007669"/>
    <property type="project" value="TreeGrafter"/>
</dbReference>
<dbReference type="Gene3D" id="3.30.460.10">
    <property type="entry name" value="Beta Polymerase, domain 2"/>
    <property type="match status" value="2"/>
</dbReference>
<dbReference type="HAMAP" id="MF_00802">
    <property type="entry name" value="GlnE"/>
    <property type="match status" value="1"/>
</dbReference>
<evidence type="ECO:0000256" key="3">
    <source>
        <dbReference type="ARBA" id="ARBA00022741"/>
    </source>
</evidence>
<evidence type="ECO:0000256" key="6">
    <source>
        <dbReference type="ARBA" id="ARBA00023268"/>
    </source>
</evidence>
<dbReference type="Pfam" id="PF03710">
    <property type="entry name" value="GlnE"/>
    <property type="match status" value="2"/>
</dbReference>
<dbReference type="RefSeq" id="WP_092075588.1">
    <property type="nucleotide sequence ID" value="NZ_FNAQ01000001.1"/>
</dbReference>
<evidence type="ECO:0000256" key="2">
    <source>
        <dbReference type="ARBA" id="ARBA00022695"/>
    </source>
</evidence>
<evidence type="ECO:0000256" key="5">
    <source>
        <dbReference type="ARBA" id="ARBA00022842"/>
    </source>
</evidence>
<accession>A0A1G6XNU8</accession>
<evidence type="ECO:0000313" key="10">
    <source>
        <dbReference type="EMBL" id="SDD79838.1"/>
    </source>
</evidence>
<evidence type="ECO:0000259" key="8">
    <source>
        <dbReference type="Pfam" id="PF03710"/>
    </source>
</evidence>